<dbReference type="EMBL" id="PYGA01000018">
    <property type="protein sequence ID" value="PSK92246.1"/>
    <property type="molecule type" value="Genomic_DNA"/>
</dbReference>
<evidence type="ECO:0000256" key="2">
    <source>
        <dbReference type="SAM" id="SignalP"/>
    </source>
</evidence>
<comment type="caution">
    <text evidence="3">The sequence shown here is derived from an EMBL/GenBank/DDBJ whole genome shotgun (WGS) entry which is preliminary data.</text>
</comment>
<dbReference type="Proteomes" id="UP000240542">
    <property type="component" value="Unassembled WGS sequence"/>
</dbReference>
<evidence type="ECO:0000313" key="4">
    <source>
        <dbReference type="Proteomes" id="UP000240542"/>
    </source>
</evidence>
<feature type="region of interest" description="Disordered" evidence="1">
    <location>
        <begin position="145"/>
        <end position="175"/>
    </location>
</feature>
<protein>
    <recommendedName>
        <fullName evidence="5">Lipoprotein</fullName>
    </recommendedName>
</protein>
<feature type="chain" id="PRO_5015153373" description="Lipoprotein" evidence="2">
    <location>
        <begin position="22"/>
        <end position="175"/>
    </location>
</feature>
<gene>
    <name evidence="3" type="ORF">CLV63_1182</name>
</gene>
<keyword evidence="4" id="KW-1185">Reference proteome</keyword>
<name>A0A2P8D4V3_9ACTN</name>
<keyword evidence="2" id="KW-0732">Signal</keyword>
<dbReference type="AlphaFoldDB" id="A0A2P8D4V3"/>
<accession>A0A2P8D4V3</accession>
<organism evidence="3 4">
    <name type="scientific">Murinocardiopsis flavida</name>
    <dbReference type="NCBI Taxonomy" id="645275"/>
    <lineage>
        <taxon>Bacteria</taxon>
        <taxon>Bacillati</taxon>
        <taxon>Actinomycetota</taxon>
        <taxon>Actinomycetes</taxon>
        <taxon>Streptosporangiales</taxon>
        <taxon>Nocardiopsidaceae</taxon>
        <taxon>Murinocardiopsis</taxon>
    </lineage>
</organism>
<feature type="signal peptide" evidence="2">
    <location>
        <begin position="1"/>
        <end position="21"/>
    </location>
</feature>
<sequence length="175" mass="17891">MPVTTPGRLAPLPTRAGLAVAALCAVVACGNGSTTGTKEPCTLIGAPKGVSVTIAERHAADVSTATMTVCWDGSCKEPDIRLHTSTSPGPAQCDDGVCVSRASPTGDLNGFADVEDLPTKPVEVRLVLFDTNGSELMDDRVTVTPSMKRPNGDHCPPGGPNAGVSVEDGALRKPD</sequence>
<evidence type="ECO:0000256" key="1">
    <source>
        <dbReference type="SAM" id="MobiDB-lite"/>
    </source>
</evidence>
<evidence type="ECO:0008006" key="5">
    <source>
        <dbReference type="Google" id="ProtNLM"/>
    </source>
</evidence>
<reference evidence="3 4" key="1">
    <citation type="submission" date="2018-03" db="EMBL/GenBank/DDBJ databases">
        <title>Genomic Encyclopedia of Archaeal and Bacterial Type Strains, Phase II (KMG-II): from individual species to whole genera.</title>
        <authorList>
            <person name="Goeker M."/>
        </authorList>
    </citation>
    <scope>NUCLEOTIDE SEQUENCE [LARGE SCALE GENOMIC DNA]</scope>
    <source>
        <strain evidence="3 4">DSM 45312</strain>
    </source>
</reference>
<proteinExistence type="predicted"/>
<evidence type="ECO:0000313" key="3">
    <source>
        <dbReference type="EMBL" id="PSK92246.1"/>
    </source>
</evidence>